<dbReference type="GO" id="GO:0003677">
    <property type="term" value="F:DNA binding"/>
    <property type="evidence" value="ECO:0007669"/>
    <property type="project" value="UniProtKB-KW"/>
</dbReference>
<dbReference type="InterPro" id="IPR036388">
    <property type="entry name" value="WH-like_DNA-bd_sf"/>
</dbReference>
<reference evidence="6 7" key="1">
    <citation type="submission" date="2021-03" db="EMBL/GenBank/DDBJ databases">
        <title>Genomic Encyclopedia of Type Strains, Phase IV (KMG-IV): sequencing the most valuable type-strain genomes for metagenomic binning, comparative biology and taxonomic classification.</title>
        <authorList>
            <person name="Goeker M."/>
        </authorList>
    </citation>
    <scope>NUCLEOTIDE SEQUENCE [LARGE SCALE GENOMIC DNA]</scope>
    <source>
        <strain evidence="6 7">DSM 14349</strain>
    </source>
</reference>
<keyword evidence="2 4" id="KW-0238">DNA-binding</keyword>
<dbReference type="InterPro" id="IPR016032">
    <property type="entry name" value="Sig_transdc_resp-reg_C-effctor"/>
</dbReference>
<comment type="caution">
    <text evidence="6">The sequence shown here is derived from an EMBL/GenBank/DDBJ whole genome shotgun (WGS) entry which is preliminary data.</text>
</comment>
<keyword evidence="3" id="KW-0804">Transcription</keyword>
<proteinExistence type="predicted"/>
<evidence type="ECO:0000256" key="1">
    <source>
        <dbReference type="ARBA" id="ARBA00023015"/>
    </source>
</evidence>
<keyword evidence="1" id="KW-0805">Transcription regulation</keyword>
<accession>A0ABS4FRB4</accession>
<evidence type="ECO:0000256" key="3">
    <source>
        <dbReference type="ARBA" id="ARBA00023163"/>
    </source>
</evidence>
<organism evidence="6 7">
    <name type="scientific">Paenibacillus turicensis</name>
    <dbReference type="NCBI Taxonomy" id="160487"/>
    <lineage>
        <taxon>Bacteria</taxon>
        <taxon>Bacillati</taxon>
        <taxon>Bacillota</taxon>
        <taxon>Bacilli</taxon>
        <taxon>Bacillales</taxon>
        <taxon>Paenibacillaceae</taxon>
        <taxon>Paenibacillus</taxon>
    </lineage>
</organism>
<name>A0ABS4FRB4_9BACL</name>
<evidence type="ECO:0000313" key="7">
    <source>
        <dbReference type="Proteomes" id="UP001519272"/>
    </source>
</evidence>
<dbReference type="SUPFAM" id="SSF46894">
    <property type="entry name" value="C-terminal effector domain of the bipartite response regulators"/>
    <property type="match status" value="1"/>
</dbReference>
<dbReference type="Proteomes" id="UP001519272">
    <property type="component" value="Unassembled WGS sequence"/>
</dbReference>
<sequence length="385" mass="45437">MYLKLNESEFSLTAEGTTIQLFAKEFALLQFLFLNQGQAFSREQLLDKVWQGEHPTDRTVDDHIYRLRKKLNPLSGVEIVTIRSFGYSLRVHRLHNEQNFKPTLQDSELNAAMRDVFVKYHQYGQGKSMLALADQQDLLGYEVDKFYAVYIHFVQGDLQWLLYSKDVATEERLYWLLLNYMYLSEPEKALYYCELALKKNVLLPSQHLELEILNIIDLYALTGKKDQALKRLELTYSYCEQPEMSNFYLSTAITEMYVHLLFEHPNELRLSQLAEEIEHLLLEKPYLRETGSFQVIKGLSLFKQKQWETGELLVDKGLQIMELSGFVPLYYFALYRVYHYTMRFSVKGNLQKKYIGLYEAAKHKRDYTALLPQLEHKIHKMLVTL</sequence>
<keyword evidence="7" id="KW-1185">Reference proteome</keyword>
<dbReference type="RefSeq" id="WP_210088756.1">
    <property type="nucleotide sequence ID" value="NZ_JAGGKG010000007.1"/>
</dbReference>
<evidence type="ECO:0000256" key="2">
    <source>
        <dbReference type="ARBA" id="ARBA00023125"/>
    </source>
</evidence>
<feature type="domain" description="OmpR/PhoB-type" evidence="5">
    <location>
        <begin position="1"/>
        <end position="91"/>
    </location>
</feature>
<dbReference type="EMBL" id="JAGGKG010000007">
    <property type="protein sequence ID" value="MBP1905111.1"/>
    <property type="molecule type" value="Genomic_DNA"/>
</dbReference>
<gene>
    <name evidence="6" type="ORF">J2Z32_001739</name>
</gene>
<dbReference type="InterPro" id="IPR001867">
    <property type="entry name" value="OmpR/PhoB-type_DNA-bd"/>
</dbReference>
<dbReference type="SMART" id="SM00862">
    <property type="entry name" value="Trans_reg_C"/>
    <property type="match status" value="1"/>
</dbReference>
<dbReference type="CDD" id="cd00383">
    <property type="entry name" value="trans_reg_C"/>
    <property type="match status" value="1"/>
</dbReference>
<evidence type="ECO:0000256" key="4">
    <source>
        <dbReference type="PROSITE-ProRule" id="PRU01091"/>
    </source>
</evidence>
<dbReference type="Pfam" id="PF00486">
    <property type="entry name" value="Trans_reg_C"/>
    <property type="match status" value="1"/>
</dbReference>
<protein>
    <submittedName>
        <fullName evidence="6">DNA-binding winged helix-turn-helix (WHTH) protein</fullName>
    </submittedName>
</protein>
<evidence type="ECO:0000259" key="5">
    <source>
        <dbReference type="PROSITE" id="PS51755"/>
    </source>
</evidence>
<dbReference type="Gene3D" id="1.10.10.10">
    <property type="entry name" value="Winged helix-like DNA-binding domain superfamily/Winged helix DNA-binding domain"/>
    <property type="match status" value="1"/>
</dbReference>
<evidence type="ECO:0000313" key="6">
    <source>
        <dbReference type="EMBL" id="MBP1905111.1"/>
    </source>
</evidence>
<feature type="DNA-binding region" description="OmpR/PhoB-type" evidence="4">
    <location>
        <begin position="1"/>
        <end position="91"/>
    </location>
</feature>
<dbReference type="PROSITE" id="PS51755">
    <property type="entry name" value="OMPR_PHOB"/>
    <property type="match status" value="1"/>
</dbReference>